<dbReference type="Proteomes" id="UP001552521">
    <property type="component" value="Unassembled WGS sequence"/>
</dbReference>
<gene>
    <name evidence="3" type="ORF">AB0K36_13955</name>
</gene>
<evidence type="ECO:0000313" key="3">
    <source>
        <dbReference type="EMBL" id="MEV4681870.1"/>
    </source>
</evidence>
<reference evidence="3 4" key="1">
    <citation type="submission" date="2024-06" db="EMBL/GenBank/DDBJ databases">
        <title>The Natural Products Discovery Center: Release of the First 8490 Sequenced Strains for Exploring Actinobacteria Biosynthetic Diversity.</title>
        <authorList>
            <person name="Kalkreuter E."/>
            <person name="Kautsar S.A."/>
            <person name="Yang D."/>
            <person name="Bader C.D."/>
            <person name="Teijaro C.N."/>
            <person name="Fluegel L."/>
            <person name="Davis C.M."/>
            <person name="Simpson J.R."/>
            <person name="Lauterbach L."/>
            <person name="Steele A.D."/>
            <person name="Gui C."/>
            <person name="Meng S."/>
            <person name="Li G."/>
            <person name="Viehrig K."/>
            <person name="Ye F."/>
            <person name="Su P."/>
            <person name="Kiefer A.F."/>
            <person name="Nichols A."/>
            <person name="Cepeda A.J."/>
            <person name="Yan W."/>
            <person name="Fan B."/>
            <person name="Jiang Y."/>
            <person name="Adhikari A."/>
            <person name="Zheng C.-J."/>
            <person name="Schuster L."/>
            <person name="Cowan T.M."/>
            <person name="Smanski M.J."/>
            <person name="Chevrette M.G."/>
            <person name="De Carvalho L.P.S."/>
            <person name="Shen B."/>
        </authorList>
    </citation>
    <scope>NUCLEOTIDE SEQUENCE [LARGE SCALE GENOMIC DNA]</scope>
    <source>
        <strain evidence="3 4">NPDC049344</strain>
    </source>
</reference>
<organism evidence="3 4">
    <name type="scientific">Streptomyces kurssanovii</name>
    <dbReference type="NCBI Taxonomy" id="67312"/>
    <lineage>
        <taxon>Bacteria</taxon>
        <taxon>Bacillati</taxon>
        <taxon>Actinomycetota</taxon>
        <taxon>Actinomycetes</taxon>
        <taxon>Kitasatosporales</taxon>
        <taxon>Streptomycetaceae</taxon>
        <taxon>Streptomyces</taxon>
    </lineage>
</organism>
<evidence type="ECO:0000256" key="1">
    <source>
        <dbReference type="SAM" id="MobiDB-lite"/>
    </source>
</evidence>
<feature type="region of interest" description="Disordered" evidence="1">
    <location>
        <begin position="69"/>
        <end position="103"/>
    </location>
</feature>
<feature type="transmembrane region" description="Helical" evidence="2">
    <location>
        <begin position="43"/>
        <end position="62"/>
    </location>
</feature>
<dbReference type="EMBL" id="JBFAQK010000015">
    <property type="protein sequence ID" value="MEV4681870.1"/>
    <property type="molecule type" value="Genomic_DNA"/>
</dbReference>
<dbReference type="RefSeq" id="WP_364592874.1">
    <property type="nucleotide sequence ID" value="NZ_JBFAQK010000015.1"/>
</dbReference>
<accession>A0ABV3HTG6</accession>
<keyword evidence="4" id="KW-1185">Reference proteome</keyword>
<proteinExistence type="predicted"/>
<evidence type="ECO:0008006" key="5">
    <source>
        <dbReference type="Google" id="ProtNLM"/>
    </source>
</evidence>
<keyword evidence="2" id="KW-0812">Transmembrane</keyword>
<evidence type="ECO:0000256" key="2">
    <source>
        <dbReference type="SAM" id="Phobius"/>
    </source>
</evidence>
<keyword evidence="2" id="KW-1133">Transmembrane helix</keyword>
<comment type="caution">
    <text evidence="3">The sequence shown here is derived from an EMBL/GenBank/DDBJ whole genome shotgun (WGS) entry which is preliminary data.</text>
</comment>
<protein>
    <recommendedName>
        <fullName evidence="5">LigA protein</fullName>
    </recommendedName>
</protein>
<evidence type="ECO:0000313" key="4">
    <source>
        <dbReference type="Proteomes" id="UP001552521"/>
    </source>
</evidence>
<feature type="region of interest" description="Disordered" evidence="1">
    <location>
        <begin position="1"/>
        <end position="30"/>
    </location>
</feature>
<keyword evidence="2" id="KW-0472">Membrane</keyword>
<feature type="compositionally biased region" description="Basic and acidic residues" evidence="1">
    <location>
        <begin position="9"/>
        <end position="22"/>
    </location>
</feature>
<feature type="compositionally biased region" description="Low complexity" evidence="1">
    <location>
        <begin position="72"/>
        <end position="89"/>
    </location>
</feature>
<name>A0ABV3HTG6_9ACTN</name>
<sequence>MPFEDELGDAIRRAGDTFRPSDRPGLVDGGLTRGRRRLARRRAAAVTGSVLALAVVGVAGGYTTGALGSGDGQASAAAPATPSAVAGQATPGAPSSSTEGGVTKEKMIEAFKALLPEGEITREAGRGITEDVKGGKSGPYASVVFDDGQGAAAISLGVSTVDPAGQSADQSVTCPSKALVQHDTCKAETLPDGSRFMLFQGYEYPDRRVDTRLWRAVLVTPKGVQVDAGEWNAPAEKGAPVSRPAPPLTGPQLKALVTDDVWRSIGAQLGEPHKETPLPGSTGTSVDKILTSLLPKGLKVHDKQGDPGYGFVVADDGKGAGFIQVNAQTGMQDLATELFTGDVTTLADGTKVMVRKENDPDQKGGEGAVAWTVDTLRPDGFRVVMMAFNAPGQGQDASRAEPVLTIEQMKTIVLDEKWRTAAG</sequence>